<name>A0A7X1ZGY3_9PROT</name>
<evidence type="ECO:0000313" key="2">
    <source>
        <dbReference type="EMBL" id="MQX37426.1"/>
    </source>
</evidence>
<organism evidence="2 3">
    <name type="scientific">Roseospira navarrensis</name>
    <dbReference type="NCBI Taxonomy" id="140058"/>
    <lineage>
        <taxon>Bacteria</taxon>
        <taxon>Pseudomonadati</taxon>
        <taxon>Pseudomonadota</taxon>
        <taxon>Alphaproteobacteria</taxon>
        <taxon>Rhodospirillales</taxon>
        <taxon>Rhodospirillaceae</taxon>
        <taxon>Roseospira</taxon>
    </lineage>
</organism>
<dbReference type="AlphaFoldDB" id="A0A7X1ZGY3"/>
<dbReference type="RefSeq" id="WP_153344891.1">
    <property type="nucleotide sequence ID" value="NZ_WIVE01000042.1"/>
</dbReference>
<reference evidence="2 3" key="1">
    <citation type="submission" date="2019-10" db="EMBL/GenBank/DDBJ databases">
        <title>Draft whole-genome sequence of the purple nonsulfur photosynthetic bacterium Roseospira navarrensis DSM 15114.</title>
        <authorList>
            <person name="Kyndt J.A."/>
            <person name="Meyer T.E."/>
        </authorList>
    </citation>
    <scope>NUCLEOTIDE SEQUENCE [LARGE SCALE GENOMIC DNA]</scope>
    <source>
        <strain evidence="2 3">DSM 15114</strain>
    </source>
</reference>
<comment type="caution">
    <text evidence="2">The sequence shown here is derived from an EMBL/GenBank/DDBJ whole genome shotgun (WGS) entry which is preliminary data.</text>
</comment>
<keyword evidence="3" id="KW-1185">Reference proteome</keyword>
<keyword evidence="2" id="KW-0326">Glycosidase</keyword>
<dbReference type="InterPro" id="IPR029767">
    <property type="entry name" value="WecB-like"/>
</dbReference>
<dbReference type="InterPro" id="IPR003331">
    <property type="entry name" value="UDP_GlcNAc_Epimerase_2_dom"/>
</dbReference>
<dbReference type="EMBL" id="WIVE01000042">
    <property type="protein sequence ID" value="MQX37426.1"/>
    <property type="molecule type" value="Genomic_DNA"/>
</dbReference>
<dbReference type="GO" id="GO:0004553">
    <property type="term" value="F:hydrolase activity, hydrolyzing O-glycosyl compounds"/>
    <property type="evidence" value="ECO:0007669"/>
    <property type="project" value="InterPro"/>
</dbReference>
<dbReference type="Proteomes" id="UP000434582">
    <property type="component" value="Unassembled WGS sequence"/>
</dbReference>
<dbReference type="OrthoDB" id="9803238at2"/>
<accession>A0A7X1ZGY3</accession>
<feature type="domain" description="UDP-N-acetylglucosamine 2-epimerase" evidence="1">
    <location>
        <begin position="25"/>
        <end position="367"/>
    </location>
</feature>
<dbReference type="Pfam" id="PF02350">
    <property type="entry name" value="Epimerase_2"/>
    <property type="match status" value="1"/>
</dbReference>
<gene>
    <name evidence="2" type="primary">neuC</name>
    <name evidence="2" type="ORF">GHC57_12945</name>
</gene>
<dbReference type="PANTHER" id="PTHR43174">
    <property type="entry name" value="UDP-N-ACETYLGLUCOSAMINE 2-EPIMERASE"/>
    <property type="match status" value="1"/>
</dbReference>
<dbReference type="NCBIfam" id="TIGR03568">
    <property type="entry name" value="NeuC_NnaA"/>
    <property type="match status" value="1"/>
</dbReference>
<sequence length="382" mass="41251">MSKRRILVTLESRATYGYSRNVMRAMRSVPELECLTLVTGMHLMPDMGNSVDLIRTDGFPVDAEVPLAPDGGGAGAWSKAMGTAMAGFADAMERLAPDVVLLSGDRAETLTLCVTAAYMGLPVAHIQAGDKSGHIDDAARYAIAKLAHVHFASCEDSAQRLRNLGEQDFRIHNTGAPQLDDINRDFSADAVEIDGRAIDLSRPYLLLVQHPVMAEREDAGAQMKATLDACLDSGLPVIWIYPNSDLGYGEIVRVIETYKAHPAITAVANLERDTYFQLLYNAAALVGNSSSGILEAPSFRVPVVNIGNRQRGRPQASNILNCDTTQDAVRAAIGTALTDAAFRRACDGAVNPYGDGQSGPRICAILRDLTIDRRLMDKETTF</sequence>
<dbReference type="SUPFAM" id="SSF53756">
    <property type="entry name" value="UDP-Glycosyltransferase/glycogen phosphorylase"/>
    <property type="match status" value="1"/>
</dbReference>
<dbReference type="EC" id="3.2.1.183" evidence="2"/>
<evidence type="ECO:0000259" key="1">
    <source>
        <dbReference type="Pfam" id="PF02350"/>
    </source>
</evidence>
<evidence type="ECO:0000313" key="3">
    <source>
        <dbReference type="Proteomes" id="UP000434582"/>
    </source>
</evidence>
<dbReference type="PANTHER" id="PTHR43174:SF3">
    <property type="entry name" value="UDP-N-ACETYLGLUCOSAMINE 2-EPIMERASE"/>
    <property type="match status" value="1"/>
</dbReference>
<proteinExistence type="predicted"/>
<dbReference type="Gene3D" id="3.40.50.2000">
    <property type="entry name" value="Glycogen Phosphorylase B"/>
    <property type="match status" value="2"/>
</dbReference>
<protein>
    <submittedName>
        <fullName evidence="2">UDP-N-acetylglucosamine 2-epimerase (Hydrolyzing)</fullName>
        <ecNumber evidence="2">3.2.1.183</ecNumber>
    </submittedName>
</protein>
<dbReference type="InterPro" id="IPR020004">
    <property type="entry name" value="UDP-GlcNAc_Epase"/>
</dbReference>
<dbReference type="GO" id="GO:0006047">
    <property type="term" value="P:UDP-N-acetylglucosamine metabolic process"/>
    <property type="evidence" value="ECO:0007669"/>
    <property type="project" value="InterPro"/>
</dbReference>
<keyword evidence="2" id="KW-0378">Hydrolase</keyword>